<evidence type="ECO:0000313" key="4">
    <source>
        <dbReference type="EMBL" id="QJD96648.1"/>
    </source>
</evidence>
<dbReference type="NCBIfam" id="TIGR04057">
    <property type="entry name" value="SusC_RagA_signa"/>
    <property type="match status" value="1"/>
</dbReference>
<feature type="chain" id="PRO_5029895109" evidence="2">
    <location>
        <begin position="24"/>
        <end position="657"/>
    </location>
</feature>
<name>A0A7L5E268_9SPHI</name>
<dbReference type="Pfam" id="PF07715">
    <property type="entry name" value="Plug"/>
    <property type="match status" value="1"/>
</dbReference>
<keyword evidence="1" id="KW-0998">Cell outer membrane</keyword>
<dbReference type="NCBIfam" id="TIGR04056">
    <property type="entry name" value="OMP_RagA_SusC"/>
    <property type="match status" value="1"/>
</dbReference>
<dbReference type="GO" id="GO:0009279">
    <property type="term" value="C:cell outer membrane"/>
    <property type="evidence" value="ECO:0007669"/>
    <property type="project" value="UniProtKB-SubCell"/>
</dbReference>
<dbReference type="SUPFAM" id="SSF56935">
    <property type="entry name" value="Porins"/>
    <property type="match status" value="1"/>
</dbReference>
<dbReference type="EMBL" id="CP051682">
    <property type="protein sequence ID" value="QJD96648.1"/>
    <property type="molecule type" value="Genomic_DNA"/>
</dbReference>
<dbReference type="InterPro" id="IPR039426">
    <property type="entry name" value="TonB-dep_rcpt-like"/>
</dbReference>
<dbReference type="InterPro" id="IPR023997">
    <property type="entry name" value="TonB-dep_OMP_SusC/RagA_CS"/>
</dbReference>
<dbReference type="PROSITE" id="PS52016">
    <property type="entry name" value="TONB_DEPENDENT_REC_3"/>
    <property type="match status" value="1"/>
</dbReference>
<dbReference type="InterPro" id="IPR008969">
    <property type="entry name" value="CarboxyPept-like_regulatory"/>
</dbReference>
<keyword evidence="1" id="KW-1134">Transmembrane beta strand</keyword>
<dbReference type="InterPro" id="IPR037066">
    <property type="entry name" value="Plug_dom_sf"/>
</dbReference>
<dbReference type="InterPro" id="IPR012910">
    <property type="entry name" value="Plug_dom"/>
</dbReference>
<gene>
    <name evidence="4" type="ORF">HH214_12540</name>
</gene>
<dbReference type="Pfam" id="PF13715">
    <property type="entry name" value="CarbopepD_reg_2"/>
    <property type="match status" value="1"/>
</dbReference>
<keyword evidence="1" id="KW-0812">Transmembrane</keyword>
<dbReference type="Gene3D" id="2.170.130.10">
    <property type="entry name" value="TonB-dependent receptor, plug domain"/>
    <property type="match status" value="1"/>
</dbReference>
<keyword evidence="5" id="KW-1185">Reference proteome</keyword>
<sequence>MKHLYTISVSLLICVLLTQIAAAQTNTQATIKSTLQGTVTDGVTKQPLPGAVIKIKGTTHAVSTDIDGKFSFVTGQSFPYTLIITFVGYTPQELNVAGSPVQIALQPNNSQLNDVVITGYSTQERKYIASSISSVNGDVIQDQPAAGFNQLLQGKTTGVQVLTNSGVPGGGITFRVRGNNSINTSVDPLYVIDGVFVSTAEPLQTSIGNQEQSNPLADINPDDIENIQILKDANATAIYGSLGANGVVLVTTKRGKRNTKAKINLSTYQGWSNAIREFKVTDGPTTALLANEAKTNTAKDNGKVVAASDLIANPESQPTYDRIGAIFRTARTENYDISTQGGSATSDYYIAFGYLNQESVVKPSAYKRYTGRLNYDNYLTDKLKVGTSINVTRSVRNLSSNDNNPQGVINSALFTRSYLPIYNADGSYARYGSFDNPIALINNLNNNATGWRTIGNVFAEYTFLPGLKLRSSWSLDNGSEYENNYANTLISAGISTNGSASSYETKNIVYTNEQVLTYIKSFGKSNINALIGNTFNTALAQGTGATGTNFPANSITAISAAGTTTGSSFRNEAKLVSFFSKVSYAYDEKYIIDASIRADASSKFGADKRWGYFPSAGAAWRAGQEDFIKQLHVFDDLKFRGSIGVAGNQGGSVLTEL</sequence>
<keyword evidence="1" id="KW-0813">Transport</keyword>
<accession>A0A7L5E268</accession>
<reference evidence="4 5" key="1">
    <citation type="submission" date="2020-04" db="EMBL/GenBank/DDBJ databases">
        <title>Genome sequencing of novel species.</title>
        <authorList>
            <person name="Heo J."/>
            <person name="Kim S.-J."/>
            <person name="Kim J.-S."/>
            <person name="Hong S.-B."/>
            <person name="Kwon S.-W."/>
        </authorList>
    </citation>
    <scope>NUCLEOTIDE SEQUENCE [LARGE SCALE GENOMIC DNA]</scope>
    <source>
        <strain evidence="4 5">F39-2</strain>
    </source>
</reference>
<keyword evidence="2" id="KW-0732">Signal</keyword>
<dbReference type="Gene3D" id="2.60.40.1120">
    <property type="entry name" value="Carboxypeptidase-like, regulatory domain"/>
    <property type="match status" value="1"/>
</dbReference>
<dbReference type="SUPFAM" id="SSF49464">
    <property type="entry name" value="Carboxypeptidase regulatory domain-like"/>
    <property type="match status" value="1"/>
</dbReference>
<comment type="subcellular location">
    <subcellularLocation>
        <location evidence="1">Cell outer membrane</location>
        <topology evidence="1">Multi-pass membrane protein</topology>
    </subcellularLocation>
</comment>
<dbReference type="Proteomes" id="UP000503278">
    <property type="component" value="Chromosome"/>
</dbReference>
<feature type="domain" description="TonB-dependent receptor plug" evidence="3">
    <location>
        <begin position="128"/>
        <end position="247"/>
    </location>
</feature>
<keyword evidence="1" id="KW-0472">Membrane</keyword>
<dbReference type="InterPro" id="IPR023996">
    <property type="entry name" value="TonB-dep_OMP_SusC/RagA"/>
</dbReference>
<dbReference type="RefSeq" id="WP_169608157.1">
    <property type="nucleotide sequence ID" value="NZ_CP051682.1"/>
</dbReference>
<evidence type="ECO:0000259" key="3">
    <source>
        <dbReference type="Pfam" id="PF07715"/>
    </source>
</evidence>
<proteinExistence type="inferred from homology"/>
<evidence type="ECO:0000313" key="5">
    <source>
        <dbReference type="Proteomes" id="UP000503278"/>
    </source>
</evidence>
<protein>
    <submittedName>
        <fullName evidence="4">SusC/RagA family TonB-linked outer membrane protein</fullName>
    </submittedName>
</protein>
<feature type="signal peptide" evidence="2">
    <location>
        <begin position="1"/>
        <end position="23"/>
    </location>
</feature>
<evidence type="ECO:0000256" key="2">
    <source>
        <dbReference type="SAM" id="SignalP"/>
    </source>
</evidence>
<comment type="similarity">
    <text evidence="1">Belongs to the TonB-dependent receptor family.</text>
</comment>
<dbReference type="KEGG" id="mrob:HH214_12540"/>
<dbReference type="AlphaFoldDB" id="A0A7L5E268"/>
<evidence type="ECO:0000256" key="1">
    <source>
        <dbReference type="PROSITE-ProRule" id="PRU01360"/>
    </source>
</evidence>
<organism evidence="4 5">
    <name type="scientific">Mucilaginibacter robiniae</name>
    <dbReference type="NCBI Taxonomy" id="2728022"/>
    <lineage>
        <taxon>Bacteria</taxon>
        <taxon>Pseudomonadati</taxon>
        <taxon>Bacteroidota</taxon>
        <taxon>Sphingobacteriia</taxon>
        <taxon>Sphingobacteriales</taxon>
        <taxon>Sphingobacteriaceae</taxon>
        <taxon>Mucilaginibacter</taxon>
    </lineage>
</organism>